<accession>A0AAJ6AHM9</accession>
<dbReference type="AlphaFoldDB" id="A0AAJ6AHM9"/>
<reference evidence="1 2" key="1">
    <citation type="submission" date="2023-03" db="EMBL/GenBank/DDBJ databases">
        <title>Complete genome sequences of several Auritidibacter ignavus strains isolated from ear infections.</title>
        <authorList>
            <person name="Baehr T."/>
            <person name="Baumhoegger A.M."/>
        </authorList>
    </citation>
    <scope>NUCLEOTIDE SEQUENCE [LARGE SCALE GENOMIC DNA]</scope>
    <source>
        <strain evidence="1 2">BABAE-6</strain>
    </source>
</reference>
<name>A0AAJ6AHM9_9MICC</name>
<dbReference type="GeneID" id="83696054"/>
<protein>
    <submittedName>
        <fullName evidence="1">Uncharacterized protein</fullName>
    </submittedName>
</protein>
<evidence type="ECO:0000313" key="1">
    <source>
        <dbReference type="EMBL" id="WGH92464.1"/>
    </source>
</evidence>
<keyword evidence="2" id="KW-1185">Reference proteome</keyword>
<dbReference type="EMBL" id="CP122566">
    <property type="protein sequence ID" value="WGH92464.1"/>
    <property type="molecule type" value="Genomic_DNA"/>
</dbReference>
<organism evidence="1 2">
    <name type="scientific">Auritidibacter ignavus</name>
    <dbReference type="NCBI Taxonomy" id="678932"/>
    <lineage>
        <taxon>Bacteria</taxon>
        <taxon>Bacillati</taxon>
        <taxon>Actinomycetota</taxon>
        <taxon>Actinomycetes</taxon>
        <taxon>Micrococcales</taxon>
        <taxon>Micrococcaceae</taxon>
        <taxon>Auritidibacter</taxon>
    </lineage>
</organism>
<sequence>MAEPGEFTGWLRLDPHHPRRYLDGLDGTCLMLPEPIQRIARLLRTRWADSLAPAVATLSRATAHLPRCAGKPQAGTPVLFCDPAQTPAEIIVAGRRLMRLTGR</sequence>
<dbReference type="Proteomes" id="UP001224674">
    <property type="component" value="Chromosome"/>
</dbReference>
<dbReference type="RefSeq" id="WP_110101459.1">
    <property type="nucleotide sequence ID" value="NZ_CP122561.1"/>
</dbReference>
<evidence type="ECO:0000313" key="2">
    <source>
        <dbReference type="Proteomes" id="UP001224674"/>
    </source>
</evidence>
<proteinExistence type="predicted"/>
<gene>
    <name evidence="1" type="ORF">QDX21_09065</name>
</gene>